<keyword evidence="2" id="KW-1185">Reference proteome</keyword>
<dbReference type="AlphaFoldDB" id="F3L3C0"/>
<dbReference type="STRING" id="2518989.IMCC3088_2112"/>
<dbReference type="EMBL" id="AEIG01000062">
    <property type="protein sequence ID" value="EGG29192.1"/>
    <property type="molecule type" value="Genomic_DNA"/>
</dbReference>
<gene>
    <name evidence="1" type="ORF">IMCC3088_2112</name>
</gene>
<reference evidence="1 2" key="1">
    <citation type="journal article" date="2011" name="J. Bacteriol.">
        <title>Genome sequence of strain IMCC3088, a proteorhodopsin-containing marine bacterium belonging to the OM60/NOR5 clade.</title>
        <authorList>
            <person name="Jang Y."/>
            <person name="Oh H.M."/>
            <person name="Kang I."/>
            <person name="Lee K."/>
            <person name="Yang S.J."/>
            <person name="Cho J.C."/>
        </authorList>
    </citation>
    <scope>NUCLEOTIDE SEQUENCE [LARGE SCALE GENOMIC DNA]</scope>
    <source>
        <strain evidence="1 2">IMCC3088</strain>
    </source>
</reference>
<proteinExistence type="predicted"/>
<comment type="caution">
    <text evidence="1">The sequence shown here is derived from an EMBL/GenBank/DDBJ whole genome shotgun (WGS) entry which is preliminary data.</text>
</comment>
<name>F3L3C0_9GAMM</name>
<evidence type="ECO:0000313" key="2">
    <source>
        <dbReference type="Proteomes" id="UP000005615"/>
    </source>
</evidence>
<organism evidence="1 2">
    <name type="scientific">Aequoribacter fuscus</name>
    <dbReference type="NCBI Taxonomy" id="2518989"/>
    <lineage>
        <taxon>Bacteria</taxon>
        <taxon>Pseudomonadati</taxon>
        <taxon>Pseudomonadota</taxon>
        <taxon>Gammaproteobacteria</taxon>
        <taxon>Cellvibrionales</taxon>
        <taxon>Halieaceae</taxon>
        <taxon>Aequoribacter</taxon>
    </lineage>
</organism>
<sequence>MLRLLILLGLLGAAGWSHADEKPRAVLSIEDLLIAPKQFTVSPRFSFSTDQLSRAGVSSRSYSSSLNLNYGLNKNIALSWQYSSQRSLQNEARSGASTQALGLRWRIPTQGAWQWNVSAYRELHASHTVSGLEWARPASNISIQTYRFIDPLVLSTSLSYHTASRWRVGGALSPQSKYMQWNVAMDFAVNRVVGLYTAYQMSRGVTGHSGEFSVRQRLSLGGSYRISGDTSVALTLGFGLADTAPATLSVQGRYRF</sequence>
<protein>
    <submittedName>
        <fullName evidence="1">Uncharacterized protein</fullName>
    </submittedName>
</protein>
<accession>F3L3C0</accession>
<dbReference type="SUPFAM" id="SSF56935">
    <property type="entry name" value="Porins"/>
    <property type="match status" value="1"/>
</dbReference>
<dbReference type="Proteomes" id="UP000005615">
    <property type="component" value="Unassembled WGS sequence"/>
</dbReference>
<dbReference type="RefSeq" id="WP_009576287.1">
    <property type="nucleotide sequence ID" value="NZ_AEIG01000062.1"/>
</dbReference>
<evidence type="ECO:0000313" key="1">
    <source>
        <dbReference type="EMBL" id="EGG29192.1"/>
    </source>
</evidence>